<name>A0ABD4A3P8_9BACI</name>
<comment type="caution">
    <text evidence="1">The sequence shown here is derived from an EMBL/GenBank/DDBJ whole genome shotgun (WGS) entry which is preliminary data.</text>
</comment>
<proteinExistence type="predicted"/>
<protein>
    <submittedName>
        <fullName evidence="1">Uncharacterized protein</fullName>
    </submittedName>
</protein>
<sequence>MGQGTCPFGGDHEKEFPGCLMQENLDEWRARAAQATWMI</sequence>
<gene>
    <name evidence="1" type="ORF">B4167_3467</name>
</gene>
<organism evidence="1 2">
    <name type="scientific">Caldibacillus thermoamylovorans</name>
    <dbReference type="NCBI Taxonomy" id="35841"/>
    <lineage>
        <taxon>Bacteria</taxon>
        <taxon>Bacillati</taxon>
        <taxon>Bacillota</taxon>
        <taxon>Bacilli</taxon>
        <taxon>Bacillales</taxon>
        <taxon>Bacillaceae</taxon>
        <taxon>Caldibacillus</taxon>
    </lineage>
</organism>
<dbReference type="Proteomes" id="UP000032076">
    <property type="component" value="Unassembled WGS sequence"/>
</dbReference>
<dbReference type="EMBL" id="JXLU01000119">
    <property type="protein sequence ID" value="KIO71623.1"/>
    <property type="molecule type" value="Genomic_DNA"/>
</dbReference>
<dbReference type="AlphaFoldDB" id="A0ABD4A3P8"/>
<reference evidence="1 2" key="1">
    <citation type="submission" date="2015-01" db="EMBL/GenBank/DDBJ databases">
        <title>Draft Genome Sequences of Four Bacillus thermoamylovorans Strains, Isolated From Food Products.</title>
        <authorList>
            <person name="Krawcyk A.O."/>
            <person name="Berendsen E.M."/>
            <person name="Eijlander R.T."/>
            <person name="de Jong A."/>
            <person name="Wells-Bennik M."/>
            <person name="Kuipers O.P."/>
        </authorList>
    </citation>
    <scope>NUCLEOTIDE SEQUENCE [LARGE SCALE GENOMIC DNA]</scope>
    <source>
        <strain evidence="1 2">B4167</strain>
    </source>
</reference>
<accession>A0ABD4A3P8</accession>
<evidence type="ECO:0000313" key="2">
    <source>
        <dbReference type="Proteomes" id="UP000032076"/>
    </source>
</evidence>
<evidence type="ECO:0000313" key="1">
    <source>
        <dbReference type="EMBL" id="KIO71623.1"/>
    </source>
</evidence>